<dbReference type="PANTHER" id="PTHR43341:SF15">
    <property type="entry name" value="GENERAL AMINO ACID PERMEASE AGP2"/>
    <property type="match status" value="1"/>
</dbReference>
<reference evidence="8" key="1">
    <citation type="submission" date="2013-07" db="EMBL/GenBank/DDBJ databases">
        <title>The Genome Sequence of Cryptococcus pinus CBS10737.</title>
        <authorList>
            <consortium name="The Broad Institute Genome Sequencing Platform"/>
            <person name="Cuomo C."/>
            <person name="Litvintseva A."/>
            <person name="Chen Y."/>
            <person name="Heitman J."/>
            <person name="Sun S."/>
            <person name="Springer D."/>
            <person name="Dromer F."/>
            <person name="Young S.K."/>
            <person name="Zeng Q."/>
            <person name="Gargeya S."/>
            <person name="Fitzgerald M."/>
            <person name="Abouelleil A."/>
            <person name="Alvarado L."/>
            <person name="Berlin A.M."/>
            <person name="Chapman S.B."/>
            <person name="Dewar J."/>
            <person name="Goldberg J."/>
            <person name="Griggs A."/>
            <person name="Gujja S."/>
            <person name="Hansen M."/>
            <person name="Howarth C."/>
            <person name="Imamovic A."/>
            <person name="Larimer J."/>
            <person name="McCowan C."/>
            <person name="Murphy C."/>
            <person name="Pearson M."/>
            <person name="Priest M."/>
            <person name="Roberts A."/>
            <person name="Saif S."/>
            <person name="Shea T."/>
            <person name="Sykes S."/>
            <person name="Wortman J."/>
            <person name="Nusbaum C."/>
            <person name="Birren B."/>
        </authorList>
    </citation>
    <scope>NUCLEOTIDE SEQUENCE [LARGE SCALE GENOMIC DNA]</scope>
    <source>
        <strain evidence="8">CBS 10737</strain>
    </source>
</reference>
<feature type="domain" description="Amino acid permease/ SLC12A" evidence="7">
    <location>
        <begin position="60"/>
        <end position="511"/>
    </location>
</feature>
<dbReference type="AlphaFoldDB" id="A0A1B9HZ28"/>
<evidence type="ECO:0000256" key="1">
    <source>
        <dbReference type="ARBA" id="ARBA00004141"/>
    </source>
</evidence>
<keyword evidence="4 6" id="KW-0472">Membrane</keyword>
<evidence type="ECO:0000313" key="8">
    <source>
        <dbReference type="EMBL" id="OCF48543.1"/>
    </source>
</evidence>
<dbReference type="RefSeq" id="XP_019009762.1">
    <property type="nucleotide sequence ID" value="XM_019157044.1"/>
</dbReference>
<feature type="transmembrane region" description="Helical" evidence="6">
    <location>
        <begin position="486"/>
        <end position="507"/>
    </location>
</feature>
<name>A0A1B9HZ28_9TREE</name>
<feature type="transmembrane region" description="Helical" evidence="6">
    <location>
        <begin position="287"/>
        <end position="306"/>
    </location>
</feature>
<dbReference type="Proteomes" id="UP000094020">
    <property type="component" value="Chromosome 10"/>
</dbReference>
<evidence type="ECO:0000256" key="2">
    <source>
        <dbReference type="ARBA" id="ARBA00022692"/>
    </source>
</evidence>
<feature type="transmembrane region" description="Helical" evidence="6">
    <location>
        <begin position="461"/>
        <end position="480"/>
    </location>
</feature>
<keyword evidence="10" id="KW-1185">Reference proteome</keyword>
<feature type="transmembrane region" description="Helical" evidence="6">
    <location>
        <begin position="195"/>
        <end position="219"/>
    </location>
</feature>
<dbReference type="GO" id="GO:0015171">
    <property type="term" value="F:amino acid transmembrane transporter activity"/>
    <property type="evidence" value="ECO:0007669"/>
    <property type="project" value="TreeGrafter"/>
</dbReference>
<keyword evidence="3 6" id="KW-1133">Transmembrane helix</keyword>
<dbReference type="EMBL" id="CP144528">
    <property type="protein sequence ID" value="WWC73168.1"/>
    <property type="molecule type" value="Genomic_DNA"/>
</dbReference>
<evidence type="ECO:0000256" key="6">
    <source>
        <dbReference type="SAM" id="Phobius"/>
    </source>
</evidence>
<gene>
    <name evidence="8" type="ORF">I206_05322</name>
    <name evidence="9" type="ORF">I206_107134</name>
</gene>
<sequence>MSHSTSNSNHDMDRLDRSTSTTPKDYNDGMGVQIQTFDTDQTPVNDLFTNTSHRGLKMRHLQLIAISGAIGSSVFLSIASPLRGGPAALLIGVSLWSTVIWGISNCLVEMCTLLPVEGGFVYYATRFLDPSMGFSLGWNYFICQVSLICGEFTSMNVLIAYWAPDLNPAIVISVGLALLVFVQVFNVRVYGETEFWISIGKIFMIFGAFIFTFIVMVGGNPKHDRYGFRFWKDPGAFAGDTGSDAAQNIWHAVQWAAYGIVGPDYISLVAGEVKNPRRVLPKAFNSTIYRILGFYVGGAFFAGLNAPANDPHLLGSSGAAKSPYIINMNRLGIPYLPSILTAGILISLFSSTSSMAFAASRTLYCMGLEGHAPRFVTRTNKYGLPYICVLVTLGLGCLSFMALGSGSSTVLNWFINLTAATQMITWIAVAASYLRFRAGMKAQGLTNSFLPAKGYFQPWSAWWALFWSPFALMFSGYYFFAPGTFAIPDFLFTYMAVFIFIVLCIGWKIRNVIKFKEGWFGISASEMDFKTGLPELEEMTLQAEEEWKNEPQTKLDKIVNNIF</sequence>
<keyword evidence="2 6" id="KW-0812">Transmembrane</keyword>
<comment type="subcellular location">
    <subcellularLocation>
        <location evidence="1">Membrane</location>
        <topology evidence="1">Multi-pass membrane protein</topology>
    </subcellularLocation>
</comment>
<dbReference type="InterPro" id="IPR004841">
    <property type="entry name" value="AA-permease/SLC12A_dom"/>
</dbReference>
<evidence type="ECO:0000259" key="7">
    <source>
        <dbReference type="Pfam" id="PF00324"/>
    </source>
</evidence>
<feature type="transmembrane region" description="Helical" evidence="6">
    <location>
        <begin position="410"/>
        <end position="434"/>
    </location>
</feature>
<feature type="transmembrane region" description="Helical" evidence="6">
    <location>
        <begin position="384"/>
        <end position="404"/>
    </location>
</feature>
<accession>A0A1B9HZ28</accession>
<reference evidence="9" key="4">
    <citation type="submission" date="2024-02" db="EMBL/GenBank/DDBJ databases">
        <title>Comparative genomics of Cryptococcus and Kwoniella reveals pathogenesis evolution and contrasting modes of karyotype evolution via chromosome fusion or intercentromeric recombination.</title>
        <authorList>
            <person name="Coelho M.A."/>
            <person name="David-Palma M."/>
            <person name="Shea T."/>
            <person name="Bowers K."/>
            <person name="McGinley-Smith S."/>
            <person name="Mohammad A.W."/>
            <person name="Gnirke A."/>
            <person name="Yurkov A.M."/>
            <person name="Nowrousian M."/>
            <person name="Sun S."/>
            <person name="Cuomo C.A."/>
            <person name="Heitman J."/>
        </authorList>
    </citation>
    <scope>NUCLEOTIDE SEQUENCE</scope>
    <source>
        <strain evidence="9">CBS 10737</strain>
    </source>
</reference>
<dbReference type="KEGG" id="kpin:30173691"/>
<dbReference type="GO" id="GO:0016020">
    <property type="term" value="C:membrane"/>
    <property type="evidence" value="ECO:0007669"/>
    <property type="project" value="UniProtKB-SubCell"/>
</dbReference>
<protein>
    <recommendedName>
        <fullName evidence="7">Amino acid permease/ SLC12A domain-containing protein</fullName>
    </recommendedName>
</protein>
<dbReference type="PIRSF" id="PIRSF006060">
    <property type="entry name" value="AA_transporter"/>
    <property type="match status" value="1"/>
</dbReference>
<proteinExistence type="predicted"/>
<evidence type="ECO:0000256" key="3">
    <source>
        <dbReference type="ARBA" id="ARBA00022989"/>
    </source>
</evidence>
<feature type="transmembrane region" description="Helical" evidence="6">
    <location>
        <begin position="138"/>
        <end position="162"/>
    </location>
</feature>
<evidence type="ECO:0000313" key="10">
    <source>
        <dbReference type="Proteomes" id="UP000094020"/>
    </source>
</evidence>
<reference evidence="8" key="3">
    <citation type="submission" date="2016-07" db="EMBL/GenBank/DDBJ databases">
        <title>Evolution of pathogenesis and genome organization in the Tremellales.</title>
        <authorList>
            <person name="Cuomo C."/>
            <person name="Litvintseva A."/>
            <person name="Heitman J."/>
            <person name="Chen Y."/>
            <person name="Sun S."/>
            <person name="Springer D."/>
            <person name="Dromer F."/>
            <person name="Young S."/>
            <person name="Zeng Q."/>
            <person name="Chapman S."/>
            <person name="Gujja S."/>
            <person name="Saif S."/>
            <person name="Birren B."/>
        </authorList>
    </citation>
    <scope>NUCLEOTIDE SEQUENCE</scope>
    <source>
        <strain evidence="8">CBS 10737</strain>
    </source>
</reference>
<dbReference type="GeneID" id="30173691"/>
<feature type="transmembrane region" description="Helical" evidence="6">
    <location>
        <begin position="60"/>
        <end position="79"/>
    </location>
</feature>
<organism evidence="8">
    <name type="scientific">Kwoniella pini CBS 10737</name>
    <dbReference type="NCBI Taxonomy" id="1296096"/>
    <lineage>
        <taxon>Eukaryota</taxon>
        <taxon>Fungi</taxon>
        <taxon>Dikarya</taxon>
        <taxon>Basidiomycota</taxon>
        <taxon>Agaricomycotina</taxon>
        <taxon>Tremellomycetes</taxon>
        <taxon>Tremellales</taxon>
        <taxon>Cryptococcaceae</taxon>
        <taxon>Kwoniella</taxon>
    </lineage>
</organism>
<dbReference type="STRING" id="1296096.A0A1B9HZ28"/>
<dbReference type="Pfam" id="PF00324">
    <property type="entry name" value="AA_permease"/>
    <property type="match status" value="1"/>
</dbReference>
<dbReference type="PANTHER" id="PTHR43341">
    <property type="entry name" value="AMINO ACID PERMEASE"/>
    <property type="match status" value="1"/>
</dbReference>
<reference evidence="9" key="2">
    <citation type="submission" date="2013-07" db="EMBL/GenBank/DDBJ databases">
        <authorList>
            <consortium name="The Broad Institute Genome Sequencing Platform"/>
            <person name="Cuomo C."/>
            <person name="Litvintseva A."/>
            <person name="Chen Y."/>
            <person name="Heitman J."/>
            <person name="Sun S."/>
            <person name="Springer D."/>
            <person name="Dromer F."/>
            <person name="Young S.K."/>
            <person name="Zeng Q."/>
            <person name="Gargeya S."/>
            <person name="Fitzgerald M."/>
            <person name="Abouelleil A."/>
            <person name="Alvarado L."/>
            <person name="Berlin A.M."/>
            <person name="Chapman S.B."/>
            <person name="Dewar J."/>
            <person name="Goldberg J."/>
            <person name="Griggs A."/>
            <person name="Gujja S."/>
            <person name="Hansen M."/>
            <person name="Howarth C."/>
            <person name="Imamovic A."/>
            <person name="Larimer J."/>
            <person name="McCowan C."/>
            <person name="Murphy C."/>
            <person name="Pearson M."/>
            <person name="Priest M."/>
            <person name="Roberts A."/>
            <person name="Saif S."/>
            <person name="Shea T."/>
            <person name="Sykes S."/>
            <person name="Wortman J."/>
            <person name="Nusbaum C."/>
            <person name="Birren B."/>
        </authorList>
    </citation>
    <scope>NUCLEOTIDE SEQUENCE</scope>
    <source>
        <strain evidence="9">CBS 10737</strain>
    </source>
</reference>
<dbReference type="Gene3D" id="1.20.1740.10">
    <property type="entry name" value="Amino acid/polyamine transporter I"/>
    <property type="match status" value="1"/>
</dbReference>
<evidence type="ECO:0000256" key="4">
    <source>
        <dbReference type="ARBA" id="ARBA00023136"/>
    </source>
</evidence>
<feature type="region of interest" description="Disordered" evidence="5">
    <location>
        <begin position="1"/>
        <end position="30"/>
    </location>
</feature>
<feature type="transmembrane region" description="Helical" evidence="6">
    <location>
        <begin position="169"/>
        <end position="189"/>
    </location>
</feature>
<dbReference type="OrthoDB" id="10062876at2759"/>
<dbReference type="InterPro" id="IPR050524">
    <property type="entry name" value="APC_YAT"/>
</dbReference>
<evidence type="ECO:0000256" key="5">
    <source>
        <dbReference type="SAM" id="MobiDB-lite"/>
    </source>
</evidence>
<feature type="transmembrane region" description="Helical" evidence="6">
    <location>
        <begin position="339"/>
        <end position="364"/>
    </location>
</feature>
<evidence type="ECO:0000313" key="9">
    <source>
        <dbReference type="EMBL" id="WWC73168.1"/>
    </source>
</evidence>
<dbReference type="EMBL" id="KI894013">
    <property type="protein sequence ID" value="OCF48543.1"/>
    <property type="molecule type" value="Genomic_DNA"/>
</dbReference>